<proteinExistence type="predicted"/>
<dbReference type="Pfam" id="PF22905">
    <property type="entry name" value="Hydro_N_hd"/>
    <property type="match status" value="1"/>
</dbReference>
<reference evidence="3 4" key="1">
    <citation type="journal article" date="2005" name="Proc. Natl. Acad. Sci. U.S.A.">
        <title>The complete genome sequence of Mycobacterium avium subspecies paratuberculosis.</title>
        <authorList>
            <person name="Li L."/>
            <person name="Bannantine J.P."/>
            <person name="Zhang Q."/>
            <person name="Amonsin A."/>
            <person name="May B.J."/>
            <person name="Alt D."/>
            <person name="Banerji N."/>
            <person name="Kanjilal S."/>
            <person name="Kapur V."/>
        </authorList>
    </citation>
    <scope>NUCLEOTIDE SEQUENCE [LARGE SCALE GENOMIC DNA]</scope>
    <source>
        <strain evidence="4">ATCC BAA-968 / K-10</strain>
    </source>
</reference>
<evidence type="ECO:0000259" key="2">
    <source>
        <dbReference type="Pfam" id="PF22905"/>
    </source>
</evidence>
<keyword evidence="4" id="KW-1185">Reference proteome</keyword>
<dbReference type="HOGENOM" id="CLU_519549_0_0_11"/>
<gene>
    <name evidence="3" type="ordered locus">MAP_4333</name>
</gene>
<accession>Q73RU5</accession>
<evidence type="ECO:0000313" key="4">
    <source>
        <dbReference type="Proteomes" id="UP000000580"/>
    </source>
</evidence>
<dbReference type="STRING" id="262316.MAP_4333"/>
<evidence type="ECO:0000256" key="1">
    <source>
        <dbReference type="SAM" id="MobiDB-lite"/>
    </source>
</evidence>
<evidence type="ECO:0000313" key="3">
    <source>
        <dbReference type="EMBL" id="AAS06883.1"/>
    </source>
</evidence>
<dbReference type="eggNOG" id="ENOG5033USC">
    <property type="taxonomic scope" value="Bacteria"/>
</dbReference>
<feature type="region of interest" description="Disordered" evidence="1">
    <location>
        <begin position="195"/>
        <end position="221"/>
    </location>
</feature>
<name>Q73RU5_MYCPA</name>
<dbReference type="Proteomes" id="UP000000580">
    <property type="component" value="Chromosome"/>
</dbReference>
<feature type="domain" description="Predicted hydrolase N-terminal" evidence="2">
    <location>
        <begin position="1"/>
        <end position="195"/>
    </location>
</feature>
<protein>
    <recommendedName>
        <fullName evidence="2">Predicted hydrolase N-terminal domain-containing protein</fullName>
    </recommendedName>
</protein>
<dbReference type="AlphaFoldDB" id="Q73RU5"/>
<dbReference type="InterPro" id="IPR054469">
    <property type="entry name" value="Pred_hydrolase_N"/>
</dbReference>
<sequence length="542" mass="58588">MHLRYISKAALIMFAGGDPWKINATLQSGRPAQISNLAKAFHDAGRSTGEAEAAFNLARGRFEQAWTHENDENPINGSAEVQRTTTSLRVQAAQLPKIGADLEKVAAALAEAQRSGRGEISTLEGALQDLDNQVGEAVELEKNPQLTASERQLLDHYIDGLEKHAIDDTKASVANLTRIRDQYSQQLHTSMDNLREQDSYDPPIQAFDGNVPESPSQDQRRHNQIEAFKQVFGREPSSAADWETAAALDSQTYDSKFNGAKSEIRVVRIRPVPGQGVVRVSQWIEQRDVTSSLTGNRDLGNNRGADQHFDPEDTKVTTYIDYENGLVILRQNPSVEETPTGAPGTVKVGTPKGSVTQLADGSVRIKYDAGNPFAPSITADTNGPFAGHTITVNGDLAFTPGPEGVHVNGTRTDYPSLEAYQDFPGGSTRTLLIDPAQSTSSVGPMFNLPFHHDVGPLGGRAFAPFDSGGWNLKYDVPAPLPATEFGPVTRAPSIPLLPSGVEVRPDRLLTGKLLRCLRSPAQHHSTPAPGAQQPGRHPLSSN</sequence>
<organism evidence="3 4">
    <name type="scientific">Mycolicibacterium paratuberculosis (strain ATCC BAA-968 / K-10)</name>
    <name type="common">Mycobacterium paratuberculosis</name>
    <dbReference type="NCBI Taxonomy" id="262316"/>
    <lineage>
        <taxon>Bacteria</taxon>
        <taxon>Bacillati</taxon>
        <taxon>Actinomycetota</taxon>
        <taxon>Actinomycetes</taxon>
        <taxon>Mycobacteriales</taxon>
        <taxon>Mycobacteriaceae</taxon>
        <taxon>Mycobacterium</taxon>
        <taxon>Mycobacterium avium complex (MAC)</taxon>
    </lineage>
</organism>
<dbReference type="EMBL" id="AE016958">
    <property type="protein sequence ID" value="AAS06883.1"/>
    <property type="molecule type" value="Genomic_DNA"/>
</dbReference>
<dbReference type="RefSeq" id="WP_010950315.1">
    <property type="nucleotide sequence ID" value="NC_002944.2"/>
</dbReference>
<feature type="region of interest" description="Disordered" evidence="1">
    <location>
        <begin position="520"/>
        <end position="542"/>
    </location>
</feature>
<dbReference type="KEGG" id="mpa:MAP_4333"/>